<keyword evidence="13" id="KW-1185">Reference proteome</keyword>
<accession>A0A9W6J7L2</accession>
<evidence type="ECO:0000256" key="2">
    <source>
        <dbReference type="ARBA" id="ARBA00022670"/>
    </source>
</evidence>
<feature type="binding site" evidence="9">
    <location>
        <position position="145"/>
    </location>
    <ligand>
        <name>Zn(2+)</name>
        <dbReference type="ChEBI" id="CHEBI:29105"/>
        <note>catalytic</note>
    </ligand>
</feature>
<keyword evidence="7 9" id="KW-0482">Metalloprotease</keyword>
<evidence type="ECO:0000313" key="12">
    <source>
        <dbReference type="EMBL" id="GLK70778.1"/>
    </source>
</evidence>
<feature type="site" description="Transition state stabilizer" evidence="9">
    <location>
        <position position="93"/>
    </location>
</feature>
<comment type="catalytic activity">
    <reaction evidence="1 9 10">
        <text>D-alanyl-D-alanine + H2O = 2 D-alanine</text>
        <dbReference type="Rhea" id="RHEA:20661"/>
        <dbReference type="ChEBI" id="CHEBI:15377"/>
        <dbReference type="ChEBI" id="CHEBI:57416"/>
        <dbReference type="ChEBI" id="CHEBI:57822"/>
        <dbReference type="EC" id="3.4.13.22"/>
    </reaction>
</comment>
<name>A0A9W6J7L2_9HYPH</name>
<evidence type="ECO:0000256" key="9">
    <source>
        <dbReference type="HAMAP-Rule" id="MF_01924"/>
    </source>
</evidence>
<dbReference type="CDD" id="cd14817">
    <property type="entry name" value="D-Ala-D-Ala_dipeptidase_VanX"/>
    <property type="match status" value="1"/>
</dbReference>
<gene>
    <name evidence="12" type="primary">vanA</name>
    <name evidence="9" type="synonym">ddpX</name>
    <name evidence="12" type="ORF">GCM10017643_08930</name>
</gene>
<evidence type="ECO:0000256" key="10">
    <source>
        <dbReference type="PIRNR" id="PIRNR026671"/>
    </source>
</evidence>
<dbReference type="InterPro" id="IPR009045">
    <property type="entry name" value="Zn_M74/Hedgehog-like"/>
</dbReference>
<dbReference type="PIRSF" id="PIRSF026671">
    <property type="entry name" value="AA_dipeptidase"/>
    <property type="match status" value="1"/>
</dbReference>
<keyword evidence="11" id="KW-0732">Signal</keyword>
<proteinExistence type="inferred from homology"/>
<comment type="function">
    <text evidence="9 10">Catalyzes hydrolysis of the D-alanyl-D-alanine dipeptide.</text>
</comment>
<keyword evidence="3 9" id="KW-0479">Metal-binding</keyword>
<dbReference type="PANTHER" id="PTHR43126:SF1">
    <property type="entry name" value="D-ALANYL-D-ALANINE DIPEPTIDASE"/>
    <property type="match status" value="1"/>
</dbReference>
<keyword evidence="5 9" id="KW-0862">Zinc</keyword>
<keyword evidence="4 9" id="KW-0378">Hydrolase</keyword>
<dbReference type="InterPro" id="IPR000755">
    <property type="entry name" value="A_A_dipeptidase"/>
</dbReference>
<evidence type="ECO:0000256" key="1">
    <source>
        <dbReference type="ARBA" id="ARBA00001362"/>
    </source>
</evidence>
<reference evidence="12" key="2">
    <citation type="submission" date="2023-01" db="EMBL/GenBank/DDBJ databases">
        <authorList>
            <person name="Sun Q."/>
            <person name="Evtushenko L."/>
        </authorList>
    </citation>
    <scope>NUCLEOTIDE SEQUENCE</scope>
    <source>
        <strain evidence="12">VKM B-2484</strain>
    </source>
</reference>
<evidence type="ECO:0000256" key="3">
    <source>
        <dbReference type="ARBA" id="ARBA00022723"/>
    </source>
</evidence>
<keyword evidence="6 9" id="KW-0224">Dipeptidase</keyword>
<evidence type="ECO:0000313" key="13">
    <source>
        <dbReference type="Proteomes" id="UP001143370"/>
    </source>
</evidence>
<dbReference type="GO" id="GO:0008270">
    <property type="term" value="F:zinc ion binding"/>
    <property type="evidence" value="ECO:0007669"/>
    <property type="project" value="UniProtKB-UniRule"/>
</dbReference>
<dbReference type="EC" id="3.4.13.22" evidence="9 10"/>
<evidence type="ECO:0000256" key="5">
    <source>
        <dbReference type="ARBA" id="ARBA00022833"/>
    </source>
</evidence>
<dbReference type="EMBL" id="BSFJ01000004">
    <property type="protein sequence ID" value="GLK70778.1"/>
    <property type="molecule type" value="Genomic_DNA"/>
</dbReference>
<feature type="active site" description="Proton donor/acceptor" evidence="9">
    <location>
        <position position="227"/>
    </location>
</feature>
<dbReference type="GO" id="GO:0008237">
    <property type="term" value="F:metallopeptidase activity"/>
    <property type="evidence" value="ECO:0007669"/>
    <property type="project" value="UniProtKB-KW"/>
</dbReference>
<dbReference type="PANTHER" id="PTHR43126">
    <property type="entry name" value="D-ALANYL-D-ALANINE DIPEPTIDASE"/>
    <property type="match status" value="1"/>
</dbReference>
<evidence type="ECO:0000256" key="4">
    <source>
        <dbReference type="ARBA" id="ARBA00022801"/>
    </source>
</evidence>
<feature type="chain" id="PRO_5040806439" description="D-alanyl-D-alanine dipeptidase" evidence="11">
    <location>
        <begin position="21"/>
        <end position="251"/>
    </location>
</feature>
<comment type="cofactor">
    <cofactor evidence="9">
        <name>Zn(2+)</name>
        <dbReference type="ChEBI" id="CHEBI:29105"/>
    </cofactor>
    <text evidence="9">Binds 1 zinc ion per subunit.</text>
</comment>
<reference evidence="12" key="1">
    <citation type="journal article" date="2014" name="Int. J. Syst. Evol. Microbiol.">
        <title>Complete genome sequence of Corynebacterium casei LMG S-19264T (=DSM 44701T), isolated from a smear-ripened cheese.</title>
        <authorList>
            <consortium name="US DOE Joint Genome Institute (JGI-PGF)"/>
            <person name="Walter F."/>
            <person name="Albersmeier A."/>
            <person name="Kalinowski J."/>
            <person name="Ruckert C."/>
        </authorList>
    </citation>
    <scope>NUCLEOTIDE SEQUENCE</scope>
    <source>
        <strain evidence="12">VKM B-2484</strain>
    </source>
</reference>
<comment type="caution">
    <text evidence="12">The sequence shown here is derived from an EMBL/GenBank/DDBJ whole genome shotgun (WGS) entry which is preliminary data.</text>
</comment>
<evidence type="ECO:0000256" key="8">
    <source>
        <dbReference type="ARBA" id="ARBA00023316"/>
    </source>
</evidence>
<evidence type="ECO:0000256" key="6">
    <source>
        <dbReference type="ARBA" id="ARBA00022997"/>
    </source>
</evidence>
<organism evidence="12 13">
    <name type="scientific">Ancylobacter dichloromethanicus</name>
    <dbReference type="NCBI Taxonomy" id="518825"/>
    <lineage>
        <taxon>Bacteria</taxon>
        <taxon>Pseudomonadati</taxon>
        <taxon>Pseudomonadota</taxon>
        <taxon>Alphaproteobacteria</taxon>
        <taxon>Hyphomicrobiales</taxon>
        <taxon>Xanthobacteraceae</taxon>
        <taxon>Ancylobacter</taxon>
    </lineage>
</organism>
<dbReference type="RefSeq" id="WP_213374374.1">
    <property type="nucleotide sequence ID" value="NZ_BSFJ01000004.1"/>
</dbReference>
<feature type="signal peptide" evidence="11">
    <location>
        <begin position="1"/>
        <end position="20"/>
    </location>
</feature>
<evidence type="ECO:0000256" key="7">
    <source>
        <dbReference type="ARBA" id="ARBA00023049"/>
    </source>
</evidence>
<dbReference type="SUPFAM" id="SSF55166">
    <property type="entry name" value="Hedgehog/DD-peptidase"/>
    <property type="match status" value="1"/>
</dbReference>
<dbReference type="AlphaFoldDB" id="A0A9W6J7L2"/>
<keyword evidence="8 10" id="KW-0961">Cell wall biogenesis/degradation</keyword>
<dbReference type="GO" id="GO:0071555">
    <property type="term" value="P:cell wall organization"/>
    <property type="evidence" value="ECO:0007669"/>
    <property type="project" value="UniProtKB-KW"/>
</dbReference>
<sequence length="251" mass="27174">MLRIALLTFAVAAVPLPARSADLPEGFVRLETVAPAIERDIRYARSHNFVGRPIAAYAAPACILTRQAAEALAAAARDLAAEGMGLKVYDCYRPAPAVADFVAWARDLSDETMKAEFYPRVPKNELFARGYIAEKSGHSRGSTVDLAIVTLGRPPAVPWTPGDPLADCALPAGQRRDDATLDFGTGYDCFDARAHHGAAGLAAEATANRAKLKAVMERHGFKPYPEEWWHYTLAGEPFPDTYFDFPVTAGP</sequence>
<dbReference type="Pfam" id="PF01427">
    <property type="entry name" value="Peptidase_M15"/>
    <property type="match status" value="2"/>
</dbReference>
<dbReference type="GO" id="GO:0160237">
    <property type="term" value="F:D-Ala-D-Ala dipeptidase activity"/>
    <property type="evidence" value="ECO:0007669"/>
    <property type="project" value="UniProtKB-EC"/>
</dbReference>
<comment type="similarity">
    <text evidence="9 10">Belongs to the peptidase M15D family.</text>
</comment>
<feature type="binding site" evidence="9">
    <location>
        <position position="230"/>
    </location>
    <ligand>
        <name>Zn(2+)</name>
        <dbReference type="ChEBI" id="CHEBI:29105"/>
        <note>catalytic</note>
    </ligand>
</feature>
<protein>
    <recommendedName>
        <fullName evidence="9 10">D-alanyl-D-alanine dipeptidase</fullName>
        <shortName evidence="9 10">D-Ala-D-Ala dipeptidase</shortName>
        <ecNumber evidence="9 10">3.4.13.22</ecNumber>
    </recommendedName>
</protein>
<dbReference type="GO" id="GO:0006508">
    <property type="term" value="P:proteolysis"/>
    <property type="evidence" value="ECO:0007669"/>
    <property type="project" value="UniProtKB-KW"/>
</dbReference>
<feature type="binding site" evidence="9">
    <location>
        <position position="138"/>
    </location>
    <ligand>
        <name>Zn(2+)</name>
        <dbReference type="ChEBI" id="CHEBI:29105"/>
        <note>catalytic</note>
    </ligand>
</feature>
<dbReference type="HAMAP" id="MF_01924">
    <property type="entry name" value="A_A_dipeptidase"/>
    <property type="match status" value="1"/>
</dbReference>
<dbReference type="Proteomes" id="UP001143370">
    <property type="component" value="Unassembled WGS sequence"/>
</dbReference>
<dbReference type="Gene3D" id="3.30.1380.10">
    <property type="match status" value="1"/>
</dbReference>
<keyword evidence="2 9" id="KW-0645">Protease</keyword>
<evidence type="ECO:0000256" key="11">
    <source>
        <dbReference type="SAM" id="SignalP"/>
    </source>
</evidence>